<keyword evidence="2" id="KW-1185">Reference proteome</keyword>
<proteinExistence type="predicted"/>
<gene>
    <name evidence="1" type="ORF">STCU_05086</name>
</gene>
<protein>
    <submittedName>
        <fullName evidence="1">Uncharacterized protein</fullName>
    </submittedName>
</protein>
<dbReference type="Proteomes" id="UP000015354">
    <property type="component" value="Unassembled WGS sequence"/>
</dbReference>
<evidence type="ECO:0000313" key="2">
    <source>
        <dbReference type="Proteomes" id="UP000015354"/>
    </source>
</evidence>
<comment type="caution">
    <text evidence="1">The sequence shown here is derived from an EMBL/GenBank/DDBJ whole genome shotgun (WGS) entry which is preliminary data.</text>
</comment>
<dbReference type="OrthoDB" id="276511at2759"/>
<organism evidence="1 2">
    <name type="scientific">Strigomonas culicis</name>
    <dbReference type="NCBI Taxonomy" id="28005"/>
    <lineage>
        <taxon>Eukaryota</taxon>
        <taxon>Discoba</taxon>
        <taxon>Euglenozoa</taxon>
        <taxon>Kinetoplastea</taxon>
        <taxon>Metakinetoplastina</taxon>
        <taxon>Trypanosomatida</taxon>
        <taxon>Trypanosomatidae</taxon>
        <taxon>Strigomonadinae</taxon>
        <taxon>Strigomonas</taxon>
    </lineage>
</organism>
<name>S9UIC7_9TRYP</name>
<accession>S9UIC7</accession>
<dbReference type="AlphaFoldDB" id="S9UIC7"/>
<dbReference type="EMBL" id="ATMH01005086">
    <property type="protein sequence ID" value="EPY28494.1"/>
    <property type="molecule type" value="Genomic_DNA"/>
</dbReference>
<evidence type="ECO:0000313" key="1">
    <source>
        <dbReference type="EMBL" id="EPY28494.1"/>
    </source>
</evidence>
<reference evidence="1 2" key="1">
    <citation type="journal article" date="2013" name="PLoS ONE">
        <title>Predicting the Proteins of Angomonas deanei, Strigomonas culicis and Their Respective Endosymbionts Reveals New Aspects of the Trypanosomatidae Family.</title>
        <authorList>
            <person name="Motta M.C."/>
            <person name="Martins A.C."/>
            <person name="de Souza S.S."/>
            <person name="Catta-Preta C.M."/>
            <person name="Silva R."/>
            <person name="Klein C.C."/>
            <person name="de Almeida L.G."/>
            <person name="de Lima Cunha O."/>
            <person name="Ciapina L.P."/>
            <person name="Brocchi M."/>
            <person name="Colabardini A.C."/>
            <person name="de Araujo Lima B."/>
            <person name="Machado C.R."/>
            <person name="de Almeida Soares C.M."/>
            <person name="Probst C.M."/>
            <person name="de Menezes C.B."/>
            <person name="Thompson C.E."/>
            <person name="Bartholomeu D.C."/>
            <person name="Gradia D.F."/>
            <person name="Pavoni D.P."/>
            <person name="Grisard E.C."/>
            <person name="Fantinatti-Garboggini F."/>
            <person name="Marchini F.K."/>
            <person name="Rodrigues-Luiz G.F."/>
            <person name="Wagner G."/>
            <person name="Goldman G.H."/>
            <person name="Fietto J.L."/>
            <person name="Elias M.C."/>
            <person name="Goldman M.H."/>
            <person name="Sagot M.F."/>
            <person name="Pereira M."/>
            <person name="Stoco P.H."/>
            <person name="de Mendonca-Neto R.P."/>
            <person name="Teixeira S.M."/>
            <person name="Maciel T.E."/>
            <person name="de Oliveira Mendes T.A."/>
            <person name="Urmenyi T.P."/>
            <person name="de Souza W."/>
            <person name="Schenkman S."/>
            <person name="de Vasconcelos A.T."/>
        </authorList>
    </citation>
    <scope>NUCLEOTIDE SEQUENCE [LARGE SCALE GENOMIC DNA]</scope>
</reference>
<sequence>MHFYMWLPVELEPEYREGFVCDACSREFLEGPFYHAEETGVDYCSECGSKSGFSVFLGTVASIIFLKDDTVLKDNDTNAVVAFAYKTNRATTYFFFTNGSSAQVVRRGKKEIKVLLFASNTQQIQVISQIEEKFPWMRTFEEHIEREIRLHDVPPLLPNEENRIFLNDYEITKEQITLSFNNGFRQVLDYKEGIEILFRQQHVVSLFKDGELCFDKKLFQHNVAEEE</sequence>